<evidence type="ECO:0008006" key="2">
    <source>
        <dbReference type="Google" id="ProtNLM"/>
    </source>
</evidence>
<reference evidence="1" key="1">
    <citation type="submission" date="2021-01" db="EMBL/GenBank/DDBJ databases">
        <authorList>
            <person name="Corre E."/>
            <person name="Pelletier E."/>
            <person name="Niang G."/>
            <person name="Scheremetjew M."/>
            <person name="Finn R."/>
            <person name="Kale V."/>
            <person name="Holt S."/>
            <person name="Cochrane G."/>
            <person name="Meng A."/>
            <person name="Brown T."/>
            <person name="Cohen L."/>
        </authorList>
    </citation>
    <scope>NUCLEOTIDE SEQUENCE</scope>
    <source>
        <strain evidence="1">CCMP1374</strain>
    </source>
</reference>
<proteinExistence type="predicted"/>
<organism evidence="1">
    <name type="scientific">Phaeocystis antarctica</name>
    <dbReference type="NCBI Taxonomy" id="33657"/>
    <lineage>
        <taxon>Eukaryota</taxon>
        <taxon>Haptista</taxon>
        <taxon>Haptophyta</taxon>
        <taxon>Prymnesiophyceae</taxon>
        <taxon>Phaeocystales</taxon>
        <taxon>Phaeocystaceae</taxon>
        <taxon>Phaeocystis</taxon>
    </lineage>
</organism>
<dbReference type="EMBL" id="HBEP01031710">
    <property type="protein sequence ID" value="CAD8505107.1"/>
    <property type="molecule type" value="Transcribed_RNA"/>
</dbReference>
<name>A0A7S0HXQ8_9EUKA</name>
<protein>
    <recommendedName>
        <fullName evidence="2">ATP synthase subunit d, mitochondrial</fullName>
    </recommendedName>
</protein>
<evidence type="ECO:0000313" key="1">
    <source>
        <dbReference type="EMBL" id="CAD8505107.1"/>
    </source>
</evidence>
<accession>A0A7S0HXQ8</accession>
<dbReference type="AlphaFoldDB" id="A0A7S0HXQ8"/>
<gene>
    <name evidence="1" type="ORF">PANT1444_LOCUS17895</name>
</gene>
<sequence>MLARRGVSLALRAAGRRTMCAPALSSETLASTIADCQSKMDSKFVTPYTEEKMAADLEAGSVDSSALKEMFGFNDHLMKSVLQAVGKYNVEKAQIAENEKTVIDWEHFEDAINDPVVAEMKAIYETTMKEAEAGPIADFEKDQQKMVATTKAAFEEMFAEGRKAEAASQAGMEQAIQDITALGSQMTGLKEQTIAEVLEADPAMRAEIEEEMKNHQWGA</sequence>